<dbReference type="EMBL" id="CAEZZG010000010">
    <property type="protein sequence ID" value="CAB4756284.1"/>
    <property type="molecule type" value="Genomic_DNA"/>
</dbReference>
<dbReference type="GO" id="GO:0000287">
    <property type="term" value="F:magnesium ion binding"/>
    <property type="evidence" value="ECO:0007669"/>
    <property type="project" value="InterPro"/>
</dbReference>
<dbReference type="Pfam" id="PF09195">
    <property type="entry name" value="Endonuc-BglII"/>
    <property type="match status" value="1"/>
</dbReference>
<dbReference type="InterPro" id="IPR011335">
    <property type="entry name" value="Restrct_endonuc-II-like"/>
</dbReference>
<sequence>MKYITTDHNNGLDIVKSNPELGSLWSEIESALSSITDERIKAQVPLSNNKMSLSSAINDLIDVELKKRGWTAQSAIFQGDQYKDKNWRLDFSKRVENPKKDITGMAVEVAFNHGEAIAWNLMKPNLAAEINHVGTQTNIGAGVGIYICATKSLKKAGGFDGAVGEYEKVLRYLLPMAQKLTRPLIIVGLEAPETFKIVKRKDPVTKKNSGELQPI</sequence>
<name>A0A6J6UAX6_9ZZZZ</name>
<dbReference type="Gene3D" id="3.40.91.20">
    <property type="match status" value="1"/>
</dbReference>
<dbReference type="GO" id="GO:0009036">
    <property type="term" value="F:type II site-specific deoxyribonuclease activity"/>
    <property type="evidence" value="ECO:0007669"/>
    <property type="project" value="InterPro"/>
</dbReference>
<evidence type="ECO:0000313" key="1">
    <source>
        <dbReference type="EMBL" id="CAB4756284.1"/>
    </source>
</evidence>
<dbReference type="GO" id="GO:0003677">
    <property type="term" value="F:DNA binding"/>
    <property type="evidence" value="ECO:0007669"/>
    <property type="project" value="InterPro"/>
</dbReference>
<dbReference type="SUPFAM" id="SSF52980">
    <property type="entry name" value="Restriction endonuclease-like"/>
    <property type="match status" value="1"/>
</dbReference>
<dbReference type="InterPro" id="IPR015278">
    <property type="entry name" value="BglII-like"/>
</dbReference>
<dbReference type="AlphaFoldDB" id="A0A6J6UAX6"/>
<gene>
    <name evidence="1" type="ORF">UFOPK2844_00777</name>
</gene>
<protein>
    <submittedName>
        <fullName evidence="1">Unannotated protein</fullName>
    </submittedName>
</protein>
<reference evidence="1" key="1">
    <citation type="submission" date="2020-05" db="EMBL/GenBank/DDBJ databases">
        <authorList>
            <person name="Chiriac C."/>
            <person name="Salcher M."/>
            <person name="Ghai R."/>
            <person name="Kavagutti S V."/>
        </authorList>
    </citation>
    <scope>NUCLEOTIDE SEQUENCE</scope>
</reference>
<organism evidence="1">
    <name type="scientific">freshwater metagenome</name>
    <dbReference type="NCBI Taxonomy" id="449393"/>
    <lineage>
        <taxon>unclassified sequences</taxon>
        <taxon>metagenomes</taxon>
        <taxon>ecological metagenomes</taxon>
    </lineage>
</organism>
<accession>A0A6J6UAX6</accession>
<proteinExistence type="predicted"/>
<dbReference type="GO" id="GO:0009307">
    <property type="term" value="P:DNA restriction-modification system"/>
    <property type="evidence" value="ECO:0007669"/>
    <property type="project" value="InterPro"/>
</dbReference>
<dbReference type="InterPro" id="IPR011338">
    <property type="entry name" value="BamHI/BglII/BstY"/>
</dbReference>